<gene>
    <name evidence="2" type="ORF">FGO68_gene12141</name>
</gene>
<evidence type="ECO:0000313" key="3">
    <source>
        <dbReference type="Proteomes" id="UP000785679"/>
    </source>
</evidence>
<feature type="region of interest" description="Disordered" evidence="1">
    <location>
        <begin position="79"/>
        <end position="110"/>
    </location>
</feature>
<reference evidence="2" key="1">
    <citation type="submission" date="2019-06" db="EMBL/GenBank/DDBJ databases">
        <authorList>
            <person name="Zheng W."/>
        </authorList>
    </citation>
    <scope>NUCLEOTIDE SEQUENCE</scope>
    <source>
        <strain evidence="2">QDHG01</strain>
    </source>
</reference>
<name>A0A8J8NEH9_HALGN</name>
<dbReference type="Proteomes" id="UP000785679">
    <property type="component" value="Unassembled WGS sequence"/>
</dbReference>
<sequence>MTKLQYFNNHNNNRMANFFRRFLRFKQTQDITPLTEFLAQNETFKQAAQTIHQSTKKVKQGGGLFNKLDQYLEKELMPEEYKQEKEQQNKKYEKPKQIVQDKYKGHPNQY</sequence>
<feature type="compositionally biased region" description="Basic and acidic residues" evidence="1">
    <location>
        <begin position="79"/>
        <end position="104"/>
    </location>
</feature>
<dbReference type="AlphaFoldDB" id="A0A8J8NEH9"/>
<organism evidence="2 3">
    <name type="scientific">Halteria grandinella</name>
    <dbReference type="NCBI Taxonomy" id="5974"/>
    <lineage>
        <taxon>Eukaryota</taxon>
        <taxon>Sar</taxon>
        <taxon>Alveolata</taxon>
        <taxon>Ciliophora</taxon>
        <taxon>Intramacronucleata</taxon>
        <taxon>Spirotrichea</taxon>
        <taxon>Stichotrichia</taxon>
        <taxon>Sporadotrichida</taxon>
        <taxon>Halteriidae</taxon>
        <taxon>Halteria</taxon>
    </lineage>
</organism>
<proteinExistence type="predicted"/>
<protein>
    <submittedName>
        <fullName evidence="2">Uncharacterized protein</fullName>
    </submittedName>
</protein>
<comment type="caution">
    <text evidence="2">The sequence shown here is derived from an EMBL/GenBank/DDBJ whole genome shotgun (WGS) entry which is preliminary data.</text>
</comment>
<dbReference type="EMBL" id="RRYP01019567">
    <property type="protein sequence ID" value="TNV73196.1"/>
    <property type="molecule type" value="Genomic_DNA"/>
</dbReference>
<evidence type="ECO:0000313" key="2">
    <source>
        <dbReference type="EMBL" id="TNV73196.1"/>
    </source>
</evidence>
<keyword evidence="3" id="KW-1185">Reference proteome</keyword>
<evidence type="ECO:0000256" key="1">
    <source>
        <dbReference type="SAM" id="MobiDB-lite"/>
    </source>
</evidence>
<accession>A0A8J8NEH9</accession>